<reference evidence="2" key="1">
    <citation type="submission" date="2017-11" db="EMBL/GenBank/DDBJ databases">
        <authorList>
            <person name="Kuznetsova I."/>
            <person name="Sazanova A."/>
            <person name="Chirak E."/>
            <person name="Safronova V."/>
            <person name="Willems A."/>
        </authorList>
    </citation>
    <scope>NUCLEOTIDE SEQUENCE [LARGE SCALE GENOMIC DNA]</scope>
    <source>
        <strain evidence="2">STM 196</strain>
    </source>
</reference>
<proteinExistence type="predicted"/>
<dbReference type="Proteomes" id="UP000241444">
    <property type="component" value="Unassembled WGS sequence"/>
</dbReference>
<sequence>MIFNRYPGSFAIAPKDGMVEALRQDYANMMSMIFGAPPSFEEIFVSIRQLEKAATSGILVTNPRE</sequence>
<evidence type="ECO:0000313" key="2">
    <source>
        <dbReference type="Proteomes" id="UP000241444"/>
    </source>
</evidence>
<organism evidence="1 2">
    <name type="scientific">Phyllobacterium brassicacearum</name>
    <dbReference type="NCBI Taxonomy" id="314235"/>
    <lineage>
        <taxon>Bacteria</taxon>
        <taxon>Pseudomonadati</taxon>
        <taxon>Pseudomonadota</taxon>
        <taxon>Alphaproteobacteria</taxon>
        <taxon>Hyphomicrobiales</taxon>
        <taxon>Phyllobacteriaceae</taxon>
        <taxon>Phyllobacterium</taxon>
    </lineage>
</organism>
<dbReference type="EMBL" id="PGGO01000024">
    <property type="protein sequence ID" value="PSH63426.1"/>
    <property type="molecule type" value="Genomic_DNA"/>
</dbReference>
<dbReference type="AlphaFoldDB" id="A0A2P7BAF2"/>
<accession>A0A2P7BAF2</accession>
<keyword evidence="2" id="KW-1185">Reference proteome</keyword>
<gene>
    <name evidence="1" type="ORF">CU102_23730</name>
</gene>
<comment type="caution">
    <text evidence="1">The sequence shown here is derived from an EMBL/GenBank/DDBJ whole genome shotgun (WGS) entry which is preliminary data.</text>
</comment>
<name>A0A2P7BAF2_9HYPH</name>
<protein>
    <submittedName>
        <fullName evidence="1">Uncharacterized protein</fullName>
    </submittedName>
</protein>
<evidence type="ECO:0000313" key="1">
    <source>
        <dbReference type="EMBL" id="PSH63426.1"/>
    </source>
</evidence>